<organism evidence="1">
    <name type="scientific">marine metagenome</name>
    <dbReference type="NCBI Taxonomy" id="408172"/>
    <lineage>
        <taxon>unclassified sequences</taxon>
        <taxon>metagenomes</taxon>
        <taxon>ecological metagenomes</taxon>
    </lineage>
</organism>
<sequence>MEGKLQTEKRTRDYIAVDLGAGSGRVLVGRFGEAHVDFEELHRFSNNP</sequence>
<name>A0A381U8N9_9ZZZZ</name>
<reference evidence="1" key="1">
    <citation type="submission" date="2018-05" db="EMBL/GenBank/DDBJ databases">
        <authorList>
            <person name="Lanie J.A."/>
            <person name="Ng W.-L."/>
            <person name="Kazmierczak K.M."/>
            <person name="Andrzejewski T.M."/>
            <person name="Davidsen T.M."/>
            <person name="Wayne K.J."/>
            <person name="Tettelin H."/>
            <person name="Glass J.I."/>
            <person name="Rusch D."/>
            <person name="Podicherti R."/>
            <person name="Tsui H.-C.T."/>
            <person name="Winkler M.E."/>
        </authorList>
    </citation>
    <scope>NUCLEOTIDE SEQUENCE</scope>
</reference>
<dbReference type="AlphaFoldDB" id="A0A381U8N9"/>
<evidence type="ECO:0000313" key="1">
    <source>
        <dbReference type="EMBL" id="SVA23747.1"/>
    </source>
</evidence>
<gene>
    <name evidence="1" type="ORF">METZ01_LOCUS76601</name>
</gene>
<proteinExistence type="predicted"/>
<protein>
    <submittedName>
        <fullName evidence="1">Uncharacterized protein</fullName>
    </submittedName>
</protein>
<accession>A0A381U8N9</accession>
<feature type="non-terminal residue" evidence="1">
    <location>
        <position position="48"/>
    </location>
</feature>
<dbReference type="EMBL" id="UINC01005818">
    <property type="protein sequence ID" value="SVA23747.1"/>
    <property type="molecule type" value="Genomic_DNA"/>
</dbReference>